<name>A0A6G5QM79_CAMRE</name>
<proteinExistence type="predicted"/>
<evidence type="ECO:0000313" key="2">
    <source>
        <dbReference type="Proteomes" id="UP000502377"/>
    </source>
</evidence>
<dbReference type="Proteomes" id="UP000502377">
    <property type="component" value="Chromosome"/>
</dbReference>
<sequence length="134" mass="15046">MRKIFCLAVLAFSLNAEEIFNLSIKDALESEAAKKYILPNVKVEFASGYDGERIVVGATASRKQKGDMSEKVQKCQTAFLDAVNAFQRRNQREGGTKAVNIVSFLYGKEFSSKTEFQCLYTNKFTVRLRGDIAK</sequence>
<dbReference type="RefSeq" id="WP_002945556.1">
    <property type="nucleotide sequence ID" value="NZ_CAJPTG010000101.1"/>
</dbReference>
<reference evidence="1 2" key="1">
    <citation type="submission" date="2016-07" db="EMBL/GenBank/DDBJ databases">
        <title>Comparative genomics of the Campylobacter concisus group.</title>
        <authorList>
            <person name="Miller W.G."/>
            <person name="Yee E."/>
            <person name="Chapman M.H."/>
            <person name="Huynh S."/>
            <person name="Bono J.L."/>
            <person name="On S.L.W."/>
            <person name="StLeger J."/>
            <person name="Foster G."/>
            <person name="Parker C.T."/>
        </authorList>
    </citation>
    <scope>NUCLEOTIDE SEQUENCE [LARGE SCALE GENOMIC DNA]</scope>
    <source>
        <strain evidence="1 2">ATCC 33238</strain>
    </source>
</reference>
<dbReference type="KEGG" id="crx:CRECT_1031"/>
<gene>
    <name evidence="1" type="ORF">CRECT_1031</name>
</gene>
<protein>
    <recommendedName>
        <fullName evidence="3">Excinuclease, ATPase subunit</fullName>
    </recommendedName>
</protein>
<evidence type="ECO:0008006" key="3">
    <source>
        <dbReference type="Google" id="ProtNLM"/>
    </source>
</evidence>
<dbReference type="AlphaFoldDB" id="A0A6G5QM79"/>
<evidence type="ECO:0000313" key="1">
    <source>
        <dbReference type="EMBL" id="QCD46697.1"/>
    </source>
</evidence>
<organism evidence="1 2">
    <name type="scientific">Campylobacter rectus</name>
    <name type="common">Wolinella recta</name>
    <dbReference type="NCBI Taxonomy" id="203"/>
    <lineage>
        <taxon>Bacteria</taxon>
        <taxon>Pseudomonadati</taxon>
        <taxon>Campylobacterota</taxon>
        <taxon>Epsilonproteobacteria</taxon>
        <taxon>Campylobacterales</taxon>
        <taxon>Campylobacteraceae</taxon>
        <taxon>Campylobacter</taxon>
    </lineage>
</organism>
<dbReference type="EMBL" id="CP012543">
    <property type="protein sequence ID" value="QCD46697.1"/>
    <property type="molecule type" value="Genomic_DNA"/>
</dbReference>
<accession>A0A6G5QM79</accession>